<organism evidence="1 2">
    <name type="scientific">Cardamine amara subsp. amara</name>
    <dbReference type="NCBI Taxonomy" id="228776"/>
    <lineage>
        <taxon>Eukaryota</taxon>
        <taxon>Viridiplantae</taxon>
        <taxon>Streptophyta</taxon>
        <taxon>Embryophyta</taxon>
        <taxon>Tracheophyta</taxon>
        <taxon>Spermatophyta</taxon>
        <taxon>Magnoliopsida</taxon>
        <taxon>eudicotyledons</taxon>
        <taxon>Gunneridae</taxon>
        <taxon>Pentapetalae</taxon>
        <taxon>rosids</taxon>
        <taxon>malvids</taxon>
        <taxon>Brassicales</taxon>
        <taxon>Brassicaceae</taxon>
        <taxon>Cardamineae</taxon>
        <taxon>Cardamine</taxon>
    </lineage>
</organism>
<comment type="caution">
    <text evidence="1">The sequence shown here is derived from an EMBL/GenBank/DDBJ whole genome shotgun (WGS) entry which is preliminary data.</text>
</comment>
<dbReference type="InterPro" id="IPR021827">
    <property type="entry name" value="Nup186/Nup192/Nup205"/>
</dbReference>
<dbReference type="Proteomes" id="UP001558713">
    <property type="component" value="Unassembled WGS sequence"/>
</dbReference>
<name>A0ABD1C4M9_CARAN</name>
<protein>
    <submittedName>
        <fullName evidence="1">Uncharacterized protein</fullName>
    </submittedName>
</protein>
<dbReference type="PANTHER" id="PTHR31344:SF11">
    <property type="entry name" value="NUCLEOLAR PROTEIN GAR2-LIKE PROTEIN"/>
    <property type="match status" value="1"/>
</dbReference>
<evidence type="ECO:0000313" key="2">
    <source>
        <dbReference type="Proteomes" id="UP001558713"/>
    </source>
</evidence>
<accession>A0ABD1C4M9</accession>
<dbReference type="EMBL" id="JBANAX010000055">
    <property type="protein sequence ID" value="KAL1224415.1"/>
    <property type="molecule type" value="Genomic_DNA"/>
</dbReference>
<dbReference type="PANTHER" id="PTHR31344">
    <property type="entry name" value="NUCLEAR PORE COMPLEX PROTEIN NUP205"/>
    <property type="match status" value="1"/>
</dbReference>
<reference evidence="1 2" key="1">
    <citation type="submission" date="2024-04" db="EMBL/GenBank/DDBJ databases">
        <title>Genome assembly C_amara_ONT_v2.</title>
        <authorList>
            <person name="Yant L."/>
            <person name="Moore C."/>
            <person name="Slenker M."/>
        </authorList>
    </citation>
    <scope>NUCLEOTIDE SEQUENCE [LARGE SCALE GENOMIC DNA]</scope>
    <source>
        <tissue evidence="1">Leaf</tissue>
    </source>
</reference>
<dbReference type="AlphaFoldDB" id="A0ABD1C4M9"/>
<evidence type="ECO:0000313" key="1">
    <source>
        <dbReference type="EMBL" id="KAL1224415.1"/>
    </source>
</evidence>
<keyword evidence="2" id="KW-1185">Reference proteome</keyword>
<proteinExistence type="predicted"/>
<sequence>MEDLMTSVTSRTVSSPLSCVITDLLVLKFTSAKAFVLLNELSDLLMLPKDMLMETSIREEICPSISLPLIKRILCNFTPDEFCPDHVPGAVLEELNAAESNGDVKLSEISFPYAASSVSYKPPSTMDV</sequence>
<gene>
    <name evidence="1" type="ORF">V5N11_005772</name>
</gene>